<keyword evidence="4 5" id="KW-0413">Isomerase</keyword>
<dbReference type="InterPro" id="IPR001179">
    <property type="entry name" value="PPIase_FKBP_dom"/>
</dbReference>
<name>A0A8T0PAM7_PANVG</name>
<dbReference type="Gene3D" id="3.10.50.40">
    <property type="match status" value="1"/>
</dbReference>
<evidence type="ECO:0000313" key="7">
    <source>
        <dbReference type="EMBL" id="KAG2557945.1"/>
    </source>
</evidence>
<dbReference type="InterPro" id="IPR050689">
    <property type="entry name" value="FKBP-type_PPIase"/>
</dbReference>
<dbReference type="Proteomes" id="UP000823388">
    <property type="component" value="Chromosome 8N"/>
</dbReference>
<dbReference type="EC" id="5.2.1.8" evidence="2 5"/>
<dbReference type="InterPro" id="IPR046357">
    <property type="entry name" value="PPIase_dom_sf"/>
</dbReference>
<dbReference type="EMBL" id="CM029052">
    <property type="protein sequence ID" value="KAG2557946.1"/>
    <property type="molecule type" value="Genomic_DNA"/>
</dbReference>
<evidence type="ECO:0000256" key="5">
    <source>
        <dbReference type="PROSITE-ProRule" id="PRU00277"/>
    </source>
</evidence>
<keyword evidence="3 5" id="KW-0697">Rotamase</keyword>
<gene>
    <name evidence="7" type="ORF">PVAP13_8NG103300</name>
</gene>
<comment type="caution">
    <text evidence="7">The sequence shown here is derived from an EMBL/GenBank/DDBJ whole genome shotgun (WGS) entry which is preliminary data.</text>
</comment>
<dbReference type="EMBL" id="CM029052">
    <property type="protein sequence ID" value="KAG2557945.1"/>
    <property type="molecule type" value="Genomic_DNA"/>
</dbReference>
<evidence type="ECO:0000313" key="8">
    <source>
        <dbReference type="Proteomes" id="UP000823388"/>
    </source>
</evidence>
<feature type="domain" description="PPIase FKBP-type" evidence="6">
    <location>
        <begin position="65"/>
        <end position="162"/>
    </location>
</feature>
<evidence type="ECO:0000259" key="6">
    <source>
        <dbReference type="PROSITE" id="PS50059"/>
    </source>
</evidence>
<evidence type="ECO:0000256" key="4">
    <source>
        <dbReference type="ARBA" id="ARBA00023235"/>
    </source>
</evidence>
<dbReference type="GO" id="GO:0005737">
    <property type="term" value="C:cytoplasm"/>
    <property type="evidence" value="ECO:0007669"/>
    <property type="project" value="TreeGrafter"/>
</dbReference>
<reference evidence="7" key="1">
    <citation type="submission" date="2020-05" db="EMBL/GenBank/DDBJ databases">
        <title>WGS assembly of Panicum virgatum.</title>
        <authorList>
            <person name="Lovell J.T."/>
            <person name="Jenkins J."/>
            <person name="Shu S."/>
            <person name="Juenger T.E."/>
            <person name="Schmutz J."/>
        </authorList>
    </citation>
    <scope>NUCLEOTIDE SEQUENCE</scope>
    <source>
        <strain evidence="7">AP13</strain>
    </source>
</reference>
<dbReference type="EMBL" id="CM029052">
    <property type="protein sequence ID" value="KAG2557944.1"/>
    <property type="molecule type" value="Genomic_DNA"/>
</dbReference>
<dbReference type="PANTHER" id="PTHR10516:SF443">
    <property type="entry name" value="FK506-BINDING PROTEIN 59-RELATED"/>
    <property type="match status" value="1"/>
</dbReference>
<comment type="catalytic activity">
    <reaction evidence="1 5">
        <text>[protein]-peptidylproline (omega=180) = [protein]-peptidylproline (omega=0)</text>
        <dbReference type="Rhea" id="RHEA:16237"/>
        <dbReference type="Rhea" id="RHEA-COMP:10747"/>
        <dbReference type="Rhea" id="RHEA-COMP:10748"/>
        <dbReference type="ChEBI" id="CHEBI:83833"/>
        <dbReference type="ChEBI" id="CHEBI:83834"/>
        <dbReference type="EC" id="5.2.1.8"/>
    </reaction>
</comment>
<dbReference type="GO" id="GO:0003755">
    <property type="term" value="F:peptidyl-prolyl cis-trans isomerase activity"/>
    <property type="evidence" value="ECO:0007669"/>
    <property type="project" value="UniProtKB-KW"/>
</dbReference>
<dbReference type="SUPFAM" id="SSF54534">
    <property type="entry name" value="FKBP-like"/>
    <property type="match status" value="1"/>
</dbReference>
<dbReference type="Pfam" id="PF00254">
    <property type="entry name" value="FKBP_C"/>
    <property type="match status" value="1"/>
</dbReference>
<dbReference type="PROSITE" id="PS50059">
    <property type="entry name" value="FKBP_PPIASE"/>
    <property type="match status" value="1"/>
</dbReference>
<evidence type="ECO:0000256" key="1">
    <source>
        <dbReference type="ARBA" id="ARBA00000971"/>
    </source>
</evidence>
<keyword evidence="8" id="KW-1185">Reference proteome</keyword>
<evidence type="ECO:0000256" key="3">
    <source>
        <dbReference type="ARBA" id="ARBA00023110"/>
    </source>
</evidence>
<dbReference type="PANTHER" id="PTHR10516">
    <property type="entry name" value="PEPTIDYL-PROLYL CIS-TRANS ISOMERASE"/>
    <property type="match status" value="1"/>
</dbReference>
<protein>
    <recommendedName>
        <fullName evidence="2 5">peptidylprolyl isomerase</fullName>
        <ecNumber evidence="2 5">5.2.1.8</ecNumber>
    </recommendedName>
</protein>
<dbReference type="AlphaFoldDB" id="A0A8T0PAM7"/>
<organism evidence="7 8">
    <name type="scientific">Panicum virgatum</name>
    <name type="common">Blackwell switchgrass</name>
    <dbReference type="NCBI Taxonomy" id="38727"/>
    <lineage>
        <taxon>Eukaryota</taxon>
        <taxon>Viridiplantae</taxon>
        <taxon>Streptophyta</taxon>
        <taxon>Embryophyta</taxon>
        <taxon>Tracheophyta</taxon>
        <taxon>Spermatophyta</taxon>
        <taxon>Magnoliopsida</taxon>
        <taxon>Liliopsida</taxon>
        <taxon>Poales</taxon>
        <taxon>Poaceae</taxon>
        <taxon>PACMAD clade</taxon>
        <taxon>Panicoideae</taxon>
        <taxon>Panicodae</taxon>
        <taxon>Paniceae</taxon>
        <taxon>Panicinae</taxon>
        <taxon>Panicum</taxon>
        <taxon>Panicum sect. Hiantes</taxon>
    </lineage>
</organism>
<proteinExistence type="predicted"/>
<accession>A0A8T0PAM7</accession>
<sequence>MRRQALFSRRGVWQFASLRATSDARRRLPGMRCFVFLSTFAAQEEVGDGGAHIASAAAAPGGEDGALLGVLGQLLHRRRQHPLARPRHHRPPRTQGQQPFSFNIGLGSVIKGWDEGVMTMQVGEVARIQGTLDYAYGASGFPTWGIQPNLVLVFEIEVLSAQ</sequence>
<evidence type="ECO:0000256" key="2">
    <source>
        <dbReference type="ARBA" id="ARBA00013194"/>
    </source>
</evidence>